<name>A0A9P0A3E5_BEMTA</name>
<accession>A0A9P0A3E5</accession>
<gene>
    <name evidence="2" type="ORF">BEMITA_LOCUS2684</name>
</gene>
<dbReference type="AlphaFoldDB" id="A0A9P0A3E5"/>
<evidence type="ECO:0000256" key="1">
    <source>
        <dbReference type="SAM" id="MobiDB-lite"/>
    </source>
</evidence>
<dbReference type="EMBL" id="OU963871">
    <property type="protein sequence ID" value="CAH0383221.1"/>
    <property type="molecule type" value="Genomic_DNA"/>
</dbReference>
<feature type="compositionally biased region" description="Basic and acidic residues" evidence="1">
    <location>
        <begin position="194"/>
        <end position="203"/>
    </location>
</feature>
<evidence type="ECO:0000313" key="3">
    <source>
        <dbReference type="Proteomes" id="UP001152759"/>
    </source>
</evidence>
<reference evidence="2" key="1">
    <citation type="submission" date="2021-12" db="EMBL/GenBank/DDBJ databases">
        <authorList>
            <person name="King R."/>
        </authorList>
    </citation>
    <scope>NUCLEOTIDE SEQUENCE</scope>
</reference>
<sequence length="215" mass="24954">MIFRRSTVIVKLLSRFKNEREKVVEQLLERLHTSSNFSELFHLYRGEPQALLIVQAIQSTRSSSSTSLPQKTTFTPAQMPLLPPVTLKRFVPEQTKCQSRTPPLNFQKMKPTTNRWPYRSFIQDFEPSEFKRNMVAKVFWSPDGKIPTDIIREQGRIPDLTEELDTDAFDEPLAEYYKAIVLQVAVADVTTRLEQRSRDEPHGSWKKPRSTQSSV</sequence>
<proteinExistence type="predicted"/>
<dbReference type="Proteomes" id="UP001152759">
    <property type="component" value="Chromosome 10"/>
</dbReference>
<feature type="region of interest" description="Disordered" evidence="1">
    <location>
        <begin position="194"/>
        <end position="215"/>
    </location>
</feature>
<keyword evidence="3" id="KW-1185">Reference proteome</keyword>
<evidence type="ECO:0000313" key="2">
    <source>
        <dbReference type="EMBL" id="CAH0383221.1"/>
    </source>
</evidence>
<protein>
    <submittedName>
        <fullName evidence="2">Uncharacterized protein</fullName>
    </submittedName>
</protein>
<organism evidence="2 3">
    <name type="scientific">Bemisia tabaci</name>
    <name type="common">Sweetpotato whitefly</name>
    <name type="synonym">Aleurodes tabaci</name>
    <dbReference type="NCBI Taxonomy" id="7038"/>
    <lineage>
        <taxon>Eukaryota</taxon>
        <taxon>Metazoa</taxon>
        <taxon>Ecdysozoa</taxon>
        <taxon>Arthropoda</taxon>
        <taxon>Hexapoda</taxon>
        <taxon>Insecta</taxon>
        <taxon>Pterygota</taxon>
        <taxon>Neoptera</taxon>
        <taxon>Paraneoptera</taxon>
        <taxon>Hemiptera</taxon>
        <taxon>Sternorrhyncha</taxon>
        <taxon>Aleyrodoidea</taxon>
        <taxon>Aleyrodidae</taxon>
        <taxon>Aleyrodinae</taxon>
        <taxon>Bemisia</taxon>
    </lineage>
</organism>